<keyword evidence="2" id="KW-1185">Reference proteome</keyword>
<name>A0A091T6Z0_PHALP</name>
<accession>A0A091T6Z0</accession>
<evidence type="ECO:0000313" key="1">
    <source>
        <dbReference type="EMBL" id="KFQ69302.1"/>
    </source>
</evidence>
<feature type="non-terminal residue" evidence="1">
    <location>
        <position position="1"/>
    </location>
</feature>
<evidence type="ECO:0000313" key="2">
    <source>
        <dbReference type="Proteomes" id="UP000053638"/>
    </source>
</evidence>
<organism evidence="1 2">
    <name type="scientific">Phaethon lepturus</name>
    <name type="common">White-tailed tropicbird</name>
    <dbReference type="NCBI Taxonomy" id="97097"/>
    <lineage>
        <taxon>Eukaryota</taxon>
        <taxon>Metazoa</taxon>
        <taxon>Chordata</taxon>
        <taxon>Craniata</taxon>
        <taxon>Vertebrata</taxon>
        <taxon>Euteleostomi</taxon>
        <taxon>Archelosauria</taxon>
        <taxon>Archosauria</taxon>
        <taxon>Dinosauria</taxon>
        <taxon>Saurischia</taxon>
        <taxon>Theropoda</taxon>
        <taxon>Coelurosauria</taxon>
        <taxon>Aves</taxon>
        <taxon>Neognathae</taxon>
        <taxon>Neoaves</taxon>
        <taxon>Phaethontimorphae</taxon>
        <taxon>Phaethontiformes</taxon>
        <taxon>Phaethontidae</taxon>
        <taxon>Phaethon</taxon>
    </lineage>
</organism>
<gene>
    <name evidence="1" type="ORF">N335_03333</name>
</gene>
<dbReference type="Proteomes" id="UP000053638">
    <property type="component" value="Unassembled WGS sequence"/>
</dbReference>
<proteinExistence type="predicted"/>
<protein>
    <submittedName>
        <fullName evidence="1">Uncharacterized protein</fullName>
    </submittedName>
</protein>
<dbReference type="EMBL" id="KK437841">
    <property type="protein sequence ID" value="KFQ69302.1"/>
    <property type="molecule type" value="Genomic_DNA"/>
</dbReference>
<feature type="non-terminal residue" evidence="1">
    <location>
        <position position="55"/>
    </location>
</feature>
<sequence>NGLKLLQGKFISDIRKNVFTERVVRHWNRLPREVVGSPSLEVYKKHVDVALQDMV</sequence>
<reference evidence="1 2" key="1">
    <citation type="submission" date="2014-04" db="EMBL/GenBank/DDBJ databases">
        <title>Genome evolution of avian class.</title>
        <authorList>
            <person name="Zhang G."/>
            <person name="Li C."/>
        </authorList>
    </citation>
    <scope>NUCLEOTIDE SEQUENCE [LARGE SCALE GENOMIC DNA]</scope>
    <source>
        <strain evidence="1">BGI_N335</strain>
    </source>
</reference>
<dbReference type="PhylomeDB" id="A0A091T6Z0"/>
<dbReference type="AlphaFoldDB" id="A0A091T6Z0"/>